<comment type="similarity">
    <text evidence="1">Belongs to the peptidase C59 family.</text>
</comment>
<name>A0AAU9EER1_9BACT</name>
<dbReference type="AlphaFoldDB" id="A0AAU9EER1"/>
<evidence type="ECO:0000259" key="3">
    <source>
        <dbReference type="Pfam" id="PF02275"/>
    </source>
</evidence>
<feature type="domain" description="Choloylglycine hydrolase/NAAA C-terminal" evidence="3">
    <location>
        <begin position="2"/>
        <end position="301"/>
    </location>
</feature>
<evidence type="ECO:0000256" key="2">
    <source>
        <dbReference type="ARBA" id="ARBA00022801"/>
    </source>
</evidence>
<dbReference type="GO" id="GO:0016787">
    <property type="term" value="F:hydrolase activity"/>
    <property type="evidence" value="ECO:0007669"/>
    <property type="project" value="UniProtKB-KW"/>
</dbReference>
<dbReference type="EMBL" id="AP028679">
    <property type="protein sequence ID" value="BEQ15631.1"/>
    <property type="molecule type" value="Genomic_DNA"/>
</dbReference>
<sequence length="327" mass="36146">MVDGRSLEWAIPTKSRIIVHPRGHKYVSQAPGGKSGLAWTGKYAFVNVNMYDVDVVVDGMNEKGLSVGALFLPTSQFPQLKPEEASRSLFVLQFGHWLLSNFSTVAEVKKALPSVIVWSEFLPSMGMQFTAHTAVHDAQGNSIVIEFLNHQCQVHDNPTGVMTNAPDFGWQLSNLSNYLNLSPYNAAPVDYWGLKVSPTGQGSGMLGLPGDVTPPSRFVRAVLMTQFSLKPADASQAVNLANHILMSLDIPKGLSREKSEKQTLYDRTMWVVIKDLKRRVYYYRSYDNQVLRAVHLGKLDLKPGAKVVSMPLETPPAAIADTSDMLR</sequence>
<organism evidence="4 5">
    <name type="scientific">Desulfoferula mesophila</name>
    <dbReference type="NCBI Taxonomy" id="3058419"/>
    <lineage>
        <taxon>Bacteria</taxon>
        <taxon>Pseudomonadati</taxon>
        <taxon>Thermodesulfobacteriota</taxon>
        <taxon>Desulfarculia</taxon>
        <taxon>Desulfarculales</taxon>
        <taxon>Desulfarculaceae</taxon>
        <taxon>Desulfoferula</taxon>
    </lineage>
</organism>
<accession>A0AAU9EER1</accession>
<protein>
    <submittedName>
        <fullName evidence="4">Choloylglycine hydrolase</fullName>
    </submittedName>
</protein>
<evidence type="ECO:0000313" key="5">
    <source>
        <dbReference type="Proteomes" id="UP001366166"/>
    </source>
</evidence>
<dbReference type="PANTHER" id="PTHR35527">
    <property type="entry name" value="CHOLOYLGLYCINE HYDROLASE"/>
    <property type="match status" value="1"/>
</dbReference>
<keyword evidence="5" id="KW-1185">Reference proteome</keyword>
<dbReference type="InterPro" id="IPR029132">
    <property type="entry name" value="CBAH/NAAA_C"/>
</dbReference>
<dbReference type="Proteomes" id="UP001366166">
    <property type="component" value="Chromosome"/>
</dbReference>
<keyword evidence="2 4" id="KW-0378">Hydrolase</keyword>
<dbReference type="Pfam" id="PF02275">
    <property type="entry name" value="CBAH"/>
    <property type="match status" value="1"/>
</dbReference>
<dbReference type="SUPFAM" id="SSF56235">
    <property type="entry name" value="N-terminal nucleophile aminohydrolases (Ntn hydrolases)"/>
    <property type="match status" value="1"/>
</dbReference>
<gene>
    <name evidence="4" type="ORF">FAK_26970</name>
</gene>
<dbReference type="InterPro" id="IPR052193">
    <property type="entry name" value="Peptidase_C59"/>
</dbReference>
<proteinExistence type="inferred from homology"/>
<dbReference type="Gene3D" id="3.60.60.10">
    <property type="entry name" value="Penicillin V Acylase, Chain A"/>
    <property type="match status" value="1"/>
</dbReference>
<evidence type="ECO:0000313" key="4">
    <source>
        <dbReference type="EMBL" id="BEQ15631.1"/>
    </source>
</evidence>
<dbReference type="CDD" id="cd00542">
    <property type="entry name" value="Ntn_PVA"/>
    <property type="match status" value="1"/>
</dbReference>
<dbReference type="PANTHER" id="PTHR35527:SF2">
    <property type="entry name" value="HYDROLASE"/>
    <property type="match status" value="1"/>
</dbReference>
<dbReference type="KEGG" id="dmp:FAK_26970"/>
<reference evidence="5" key="1">
    <citation type="journal article" date="2023" name="Arch. Microbiol.">
        <title>Desulfoferula mesophilus gen. nov. sp. nov., a mesophilic sulfate-reducing bacterium isolated from a brackish lake sediment.</title>
        <authorList>
            <person name="Watanabe T."/>
            <person name="Yabe T."/>
            <person name="Tsuji J.M."/>
            <person name="Fukui M."/>
        </authorList>
    </citation>
    <scope>NUCLEOTIDE SEQUENCE [LARGE SCALE GENOMIC DNA]</scope>
    <source>
        <strain evidence="5">12FAK</strain>
    </source>
</reference>
<dbReference type="InterPro" id="IPR029055">
    <property type="entry name" value="Ntn_hydrolases_N"/>
</dbReference>
<evidence type="ECO:0000256" key="1">
    <source>
        <dbReference type="ARBA" id="ARBA00006625"/>
    </source>
</evidence>